<proteinExistence type="inferred from homology"/>
<evidence type="ECO:0000256" key="2">
    <source>
        <dbReference type="ARBA" id="ARBA00023172"/>
    </source>
</evidence>
<dbReference type="HAMAP" id="MF_01875">
    <property type="entry name" value="Prokaryotic_Ku"/>
    <property type="match status" value="1"/>
</dbReference>
<feature type="compositionally biased region" description="Basic and acidic residues" evidence="4">
    <location>
        <begin position="331"/>
        <end position="347"/>
    </location>
</feature>
<evidence type="ECO:0000313" key="6">
    <source>
        <dbReference type="EMBL" id="AQA13515.1"/>
    </source>
</evidence>
<accession>A0ABM6HHF5</accession>
<feature type="compositionally biased region" description="Basic residues" evidence="4">
    <location>
        <begin position="351"/>
        <end position="382"/>
    </location>
</feature>
<dbReference type="PANTHER" id="PTHR41251:SF1">
    <property type="entry name" value="NON-HOMOLOGOUS END JOINING PROTEIN KU"/>
    <property type="match status" value="1"/>
</dbReference>
<dbReference type="InterPro" id="IPR016194">
    <property type="entry name" value="SPOC-like_C_dom_sf"/>
</dbReference>
<keyword evidence="1 3" id="KW-0238">DNA-binding</keyword>
<dbReference type="InterPro" id="IPR009187">
    <property type="entry name" value="Prok_Ku"/>
</dbReference>
<comment type="function">
    <text evidence="3">With LigD forms a non-homologous end joining (NHEJ) DNA repair enzyme, which repairs dsDNA breaks with reduced fidelity. Binds linear dsDNA with 5'- and 3'- overhangs but not closed circular dsDNA nor ssDNA. Recruits and stimulates the ligase activity of LigD.</text>
</comment>
<dbReference type="RefSeq" id="WP_079258647.1">
    <property type="nucleotide sequence ID" value="NZ_CP019458.1"/>
</dbReference>
<feature type="domain" description="Ku" evidence="5">
    <location>
        <begin position="52"/>
        <end position="181"/>
    </location>
</feature>
<feature type="compositionally biased region" description="Low complexity" evidence="4">
    <location>
        <begin position="265"/>
        <end position="279"/>
    </location>
</feature>
<evidence type="ECO:0000259" key="5">
    <source>
        <dbReference type="SMART" id="SM00559"/>
    </source>
</evidence>
<dbReference type="EMBL" id="CP019458">
    <property type="protein sequence ID" value="AQA13515.1"/>
    <property type="molecule type" value="Genomic_DNA"/>
</dbReference>
<dbReference type="Pfam" id="PF02735">
    <property type="entry name" value="Ku"/>
    <property type="match status" value="1"/>
</dbReference>
<keyword evidence="2 3" id="KW-0233">DNA recombination</keyword>
<sequence length="382" mass="40200">MRSIWNGNISFGLVSIPIKMYPATEDHSISFRQIHTRDGGRIRYRKVCELEDKPIESGEIGRAYEDADGALVPITDEDLAALPLPTTHTLEIEAFISASEIDPLQLGDAYYLGTSGAAGAKPYTLLREALKRSGKVAIAKYAHRGRERLGMLRVVGDTIALHRLLWPDEVREPAGVAPKEKVTVKPAELDLADTLMETLGEVDISELHDDYHEALEELVAAKMSGATPAAEPGERPSGAQVVDLMAALKESVRSARQSRGEEGAGEAAAAGEAGDASEGGAEEEAEATVHELRGRKKAPAKKAAAAKKAPAAAVAEKKTAGARRGGPKAAKAAEKEPAEKEPAEKGAAKAAAKRAGAKKAAAKKSAAKKATAKKQAGKRTAS</sequence>
<dbReference type="PANTHER" id="PTHR41251">
    <property type="entry name" value="NON-HOMOLOGOUS END JOINING PROTEIN KU"/>
    <property type="match status" value="1"/>
</dbReference>
<dbReference type="Gene3D" id="2.40.290.10">
    <property type="match status" value="1"/>
</dbReference>
<evidence type="ECO:0000256" key="4">
    <source>
        <dbReference type="SAM" id="MobiDB-lite"/>
    </source>
</evidence>
<dbReference type="SUPFAM" id="SSF100939">
    <property type="entry name" value="SPOC domain-like"/>
    <property type="match status" value="1"/>
</dbReference>
<keyword evidence="3" id="KW-0227">DNA damage</keyword>
<keyword evidence="7" id="KW-1185">Reference proteome</keyword>
<reference evidence="6 7" key="1">
    <citation type="journal article" date="2017" name="J. Biotechnol.">
        <title>The complete genome sequence of Streptomyces autolyticus CGMCC 0516, the producer of geldanamycin, autolytimycin, reblastatin and elaiophylin.</title>
        <authorList>
            <person name="Yin M."/>
            <person name="Jiang M."/>
            <person name="Ren Z."/>
            <person name="Dong Y."/>
            <person name="Lu T."/>
        </authorList>
    </citation>
    <scope>NUCLEOTIDE SEQUENCE [LARGE SCALE GENOMIC DNA]</scope>
    <source>
        <strain evidence="6 7">CGMCC0516</strain>
    </source>
</reference>
<dbReference type="InterPro" id="IPR006164">
    <property type="entry name" value="DNA_bd_Ku70/Ku80"/>
</dbReference>
<feature type="region of interest" description="Disordered" evidence="4">
    <location>
        <begin position="252"/>
        <end position="382"/>
    </location>
</feature>
<comment type="subunit">
    <text evidence="3">Homodimer. Interacts with LigD.</text>
</comment>
<evidence type="ECO:0000256" key="3">
    <source>
        <dbReference type="HAMAP-Rule" id="MF_01875"/>
    </source>
</evidence>
<feature type="compositionally biased region" description="Basic and acidic residues" evidence="4">
    <location>
        <begin position="252"/>
        <end position="262"/>
    </location>
</feature>
<keyword evidence="3" id="KW-0234">DNA repair</keyword>
<protein>
    <recommendedName>
        <fullName evidence="3">Non-homologous end joining protein Ku</fullName>
    </recommendedName>
</protein>
<organism evidence="6 7">
    <name type="scientific">Streptomyces autolyticus</name>
    <dbReference type="NCBI Taxonomy" id="75293"/>
    <lineage>
        <taxon>Bacteria</taxon>
        <taxon>Bacillati</taxon>
        <taxon>Actinomycetota</taxon>
        <taxon>Actinomycetes</taxon>
        <taxon>Kitasatosporales</taxon>
        <taxon>Streptomycetaceae</taxon>
        <taxon>Streptomyces</taxon>
    </lineage>
</organism>
<feature type="compositionally biased region" description="Low complexity" evidence="4">
    <location>
        <begin position="301"/>
        <end position="314"/>
    </location>
</feature>
<name>A0ABM6HHF5_9ACTN</name>
<evidence type="ECO:0000256" key="1">
    <source>
        <dbReference type="ARBA" id="ARBA00023125"/>
    </source>
</evidence>
<comment type="similarity">
    <text evidence="3">Belongs to the prokaryotic Ku family.</text>
</comment>
<dbReference type="CDD" id="cd00789">
    <property type="entry name" value="KU_like"/>
    <property type="match status" value="1"/>
</dbReference>
<gene>
    <name evidence="3" type="primary">ku</name>
    <name evidence="6" type="ORF">BV401_26875</name>
</gene>
<dbReference type="SMART" id="SM00559">
    <property type="entry name" value="Ku78"/>
    <property type="match status" value="1"/>
</dbReference>
<dbReference type="Proteomes" id="UP000187851">
    <property type="component" value="Chromosome"/>
</dbReference>
<dbReference type="NCBIfam" id="TIGR02772">
    <property type="entry name" value="Ku_bact"/>
    <property type="match status" value="1"/>
</dbReference>
<evidence type="ECO:0000313" key="7">
    <source>
        <dbReference type="Proteomes" id="UP000187851"/>
    </source>
</evidence>